<dbReference type="CDD" id="cd18186">
    <property type="entry name" value="BTB_POZ_ZBTB_KLHL-like"/>
    <property type="match status" value="1"/>
</dbReference>
<dbReference type="Gene3D" id="1.25.40.420">
    <property type="match status" value="1"/>
</dbReference>
<dbReference type="Proteomes" id="UP000232323">
    <property type="component" value="Unassembled WGS sequence"/>
</dbReference>
<keyword evidence="6" id="KW-1185">Reference proteome</keyword>
<dbReference type="SMART" id="SM00225">
    <property type="entry name" value="BTB"/>
    <property type="match status" value="1"/>
</dbReference>
<comment type="caution">
    <text evidence="5">The sequence shown here is derived from an EMBL/GenBank/DDBJ whole genome shotgun (WGS) entry which is preliminary data.</text>
</comment>
<dbReference type="Gene3D" id="3.30.710.10">
    <property type="entry name" value="Potassium Channel Kv1.1, Chain A"/>
    <property type="match status" value="1"/>
</dbReference>
<dbReference type="InterPro" id="IPR015915">
    <property type="entry name" value="Kelch-typ_b-propeller"/>
</dbReference>
<reference evidence="5 6" key="1">
    <citation type="submission" date="2017-08" db="EMBL/GenBank/DDBJ databases">
        <title>Acidophilic green algal genome provides insights into adaptation to an acidic environment.</title>
        <authorList>
            <person name="Hirooka S."/>
            <person name="Hirose Y."/>
            <person name="Kanesaki Y."/>
            <person name="Higuchi S."/>
            <person name="Fujiwara T."/>
            <person name="Onuma R."/>
            <person name="Era A."/>
            <person name="Ohbayashi R."/>
            <person name="Uzuka A."/>
            <person name="Nozaki H."/>
            <person name="Yoshikawa H."/>
            <person name="Miyagishima S.Y."/>
        </authorList>
    </citation>
    <scope>NUCLEOTIDE SEQUENCE [LARGE SCALE GENOMIC DNA]</scope>
    <source>
        <strain evidence="5 6">NIES-2499</strain>
    </source>
</reference>
<dbReference type="Pfam" id="PF00651">
    <property type="entry name" value="BTB"/>
    <property type="match status" value="1"/>
</dbReference>
<dbReference type="PANTHER" id="PTHR24413">
    <property type="entry name" value="SPECKLE-TYPE POZ PROTEIN"/>
    <property type="match status" value="1"/>
</dbReference>
<dbReference type="InterPro" id="IPR011333">
    <property type="entry name" value="SKP1/BTB/POZ_sf"/>
</dbReference>
<dbReference type="Gene3D" id="2.120.10.80">
    <property type="entry name" value="Kelch-type beta propeller"/>
    <property type="match status" value="1"/>
</dbReference>
<dbReference type="EMBL" id="BEGY01000006">
    <property type="protein sequence ID" value="GAX74203.1"/>
    <property type="molecule type" value="Genomic_DNA"/>
</dbReference>
<evidence type="ECO:0000256" key="2">
    <source>
        <dbReference type="ARBA" id="ARBA00022441"/>
    </source>
</evidence>
<gene>
    <name evidence="5" type="ORF">CEUSTIGMA_g1652.t1</name>
</gene>
<evidence type="ECO:0000313" key="6">
    <source>
        <dbReference type="Proteomes" id="UP000232323"/>
    </source>
</evidence>
<evidence type="ECO:0000256" key="3">
    <source>
        <dbReference type="ARBA" id="ARBA00022737"/>
    </source>
</evidence>
<keyword evidence="3" id="KW-0677">Repeat</keyword>
<dbReference type="SUPFAM" id="SSF50965">
    <property type="entry name" value="Galactose oxidase, central domain"/>
    <property type="match status" value="1"/>
</dbReference>
<organism evidence="5 6">
    <name type="scientific">Chlamydomonas eustigma</name>
    <dbReference type="NCBI Taxonomy" id="1157962"/>
    <lineage>
        <taxon>Eukaryota</taxon>
        <taxon>Viridiplantae</taxon>
        <taxon>Chlorophyta</taxon>
        <taxon>core chlorophytes</taxon>
        <taxon>Chlorophyceae</taxon>
        <taxon>CS clade</taxon>
        <taxon>Chlamydomonadales</taxon>
        <taxon>Chlamydomonadaceae</taxon>
        <taxon>Chlamydomonas</taxon>
    </lineage>
</organism>
<dbReference type="OrthoDB" id="546239at2759"/>
<name>A0A250WTQ3_9CHLO</name>
<dbReference type="SUPFAM" id="SSF54695">
    <property type="entry name" value="POZ domain"/>
    <property type="match status" value="1"/>
</dbReference>
<evidence type="ECO:0000256" key="1">
    <source>
        <dbReference type="ARBA" id="ARBA00004906"/>
    </source>
</evidence>
<proteinExistence type="predicted"/>
<protein>
    <recommendedName>
        <fullName evidence="4">BTB domain-containing protein</fullName>
    </recommendedName>
</protein>
<evidence type="ECO:0000259" key="4">
    <source>
        <dbReference type="PROSITE" id="PS50097"/>
    </source>
</evidence>
<comment type="pathway">
    <text evidence="1">Protein modification; protein ubiquitination.</text>
</comment>
<sequence>MKFHAKREGDMHRFEFLSQSWTTVDQLGCLPDRKLEAQTSYCGFHKVFAYGPYLLAFGCEQGDENNPPKPQNTTAAKQKQLILHAFDFCSSTWSYVPTLGSPCFTHCCALVLVGHRLIAVGHSPTANLPLPKRNTSKNTKGVPVKNEGQLLNMKVCVLDLSGHGHQIPAWSQMVTSGAAPVPSPNMSTAFEACEDFLVLFQYENGDDSQMQRDVTCVEKLEVQGERHLLVLDLNLNSWKRLKIPDPDHVIEAPVRKRSCSNTSSSQHRVDFNLCFESEAQALYLIGGSPAATEVLMLQLTPSPLKVDAPKKVPNGGTLLPIMKLCQLDLTTDLRPFCCNELMSDVIINVSGTTFYAHRVVLAAASPRFRSAFQSSIHTIDSLVKPNTPQLNVSDVQPQIMEIMLQYIYGCLEAVPQDLAMQLFSASDRYGLTQLREVCFQVLLKEMALDNVTGCVLLADRHQHEGLLKACVSFAGKSYSQMQQVLSSAGYLHLTIADPRLGQQFLQASMQQVGAAMGLGVDTHSPFTPI</sequence>
<keyword evidence="2" id="KW-0880">Kelch repeat</keyword>
<accession>A0A250WTQ3</accession>
<dbReference type="InterPro" id="IPR000210">
    <property type="entry name" value="BTB/POZ_dom"/>
</dbReference>
<feature type="domain" description="BTB" evidence="4">
    <location>
        <begin position="343"/>
        <end position="416"/>
    </location>
</feature>
<dbReference type="STRING" id="1157962.A0A250WTQ3"/>
<dbReference type="PROSITE" id="PS50097">
    <property type="entry name" value="BTB"/>
    <property type="match status" value="1"/>
</dbReference>
<evidence type="ECO:0000313" key="5">
    <source>
        <dbReference type="EMBL" id="GAX74203.1"/>
    </source>
</evidence>
<dbReference type="InterPro" id="IPR011043">
    <property type="entry name" value="Gal_Oxase/kelch_b-propeller"/>
</dbReference>
<dbReference type="AlphaFoldDB" id="A0A250WTQ3"/>